<dbReference type="PANTHER" id="PTHR39209:SF2">
    <property type="entry name" value="CYTOPLASMIC PROTEIN"/>
    <property type="match status" value="1"/>
</dbReference>
<dbReference type="GO" id="GO:0003723">
    <property type="term" value="F:RNA binding"/>
    <property type="evidence" value="ECO:0007669"/>
    <property type="project" value="InterPro"/>
</dbReference>
<dbReference type="GO" id="GO:0004826">
    <property type="term" value="F:phenylalanine-tRNA ligase activity"/>
    <property type="evidence" value="ECO:0007669"/>
    <property type="project" value="InterPro"/>
</dbReference>
<accession>A0A1M6GPZ0</accession>
<dbReference type="AlphaFoldDB" id="A0A1M6GPZ0"/>
<dbReference type="OrthoDB" id="276580at2"/>
<gene>
    <name evidence="2" type="ORF">SAMN02745751_01790</name>
</gene>
<dbReference type="STRING" id="1121476.SAMN02745751_01790"/>
<name>A0A1M6GPZ0_9FIRM</name>
<evidence type="ECO:0000259" key="1">
    <source>
        <dbReference type="SMART" id="SM00873"/>
    </source>
</evidence>
<evidence type="ECO:0000313" key="2">
    <source>
        <dbReference type="EMBL" id="SHJ11962.1"/>
    </source>
</evidence>
<proteinExistence type="predicted"/>
<protein>
    <submittedName>
        <fullName evidence="2">B3/B4 domain-containing protein (DNA/RNA-binding domain of Phe-tRNA-synthetase)</fullName>
    </submittedName>
</protein>
<evidence type="ECO:0000313" key="3">
    <source>
        <dbReference type="Proteomes" id="UP000184052"/>
    </source>
</evidence>
<dbReference type="EMBL" id="FQZL01000011">
    <property type="protein sequence ID" value="SHJ11962.1"/>
    <property type="molecule type" value="Genomic_DNA"/>
</dbReference>
<organism evidence="2 3">
    <name type="scientific">Dethiosulfatibacter aminovorans DSM 17477</name>
    <dbReference type="NCBI Taxonomy" id="1121476"/>
    <lineage>
        <taxon>Bacteria</taxon>
        <taxon>Bacillati</taxon>
        <taxon>Bacillota</taxon>
        <taxon>Tissierellia</taxon>
        <taxon>Dethiosulfatibacter</taxon>
    </lineage>
</organism>
<dbReference type="Pfam" id="PF03483">
    <property type="entry name" value="B3_4"/>
    <property type="match status" value="1"/>
</dbReference>
<dbReference type="SUPFAM" id="SSF56037">
    <property type="entry name" value="PheT/TilS domain"/>
    <property type="match status" value="1"/>
</dbReference>
<dbReference type="InterPro" id="IPR005146">
    <property type="entry name" value="B3/B4_tRNA-bd"/>
</dbReference>
<dbReference type="PANTHER" id="PTHR39209">
    <property type="match status" value="1"/>
</dbReference>
<dbReference type="Gene3D" id="3.50.40.10">
    <property type="entry name" value="Phenylalanyl-trna Synthetase, Chain B, domain 3"/>
    <property type="match status" value="1"/>
</dbReference>
<dbReference type="Proteomes" id="UP000184052">
    <property type="component" value="Unassembled WGS sequence"/>
</dbReference>
<reference evidence="2 3" key="1">
    <citation type="submission" date="2016-11" db="EMBL/GenBank/DDBJ databases">
        <authorList>
            <person name="Jaros S."/>
            <person name="Januszkiewicz K."/>
            <person name="Wedrychowicz H."/>
        </authorList>
    </citation>
    <scope>NUCLEOTIDE SEQUENCE [LARGE SCALE GENOMIC DNA]</scope>
    <source>
        <strain evidence="2 3">DSM 17477</strain>
    </source>
</reference>
<keyword evidence="3" id="KW-1185">Reference proteome</keyword>
<feature type="domain" description="B3/B4 tRNA-binding" evidence="1">
    <location>
        <begin position="63"/>
        <end position="216"/>
    </location>
</feature>
<dbReference type="SMART" id="SM00873">
    <property type="entry name" value="B3_4"/>
    <property type="match status" value="1"/>
</dbReference>
<sequence>MKYTVDNYVFEKNPDVCFGIIIGKDLKNSATTDDDSQRLKDSEDGLKEIISTENLKTHPAMAVYRDALKNVSINPNKFMNSVEAMCKRVVKGGSLPRINALVDLCNAVALKNIISLGGHDLRDIKYDLEVRLTVEGDKFLPFGAAEFEDVKPGELVFTSGNEIQTRQWLWRQSELGKVNLESSDLIFQLVGFKGDHEDQFNNAMKEVEELVAERFSGTFESFVVEINNPSIEF</sequence>
<dbReference type="RefSeq" id="WP_073049240.1">
    <property type="nucleotide sequence ID" value="NZ_FQZL01000011.1"/>
</dbReference>
<dbReference type="InterPro" id="IPR020825">
    <property type="entry name" value="Phe-tRNA_synthase-like_B3/B4"/>
</dbReference>